<dbReference type="EMBL" id="DUZY01000002">
    <property type="protein sequence ID" value="DAD27822.1"/>
    <property type="molecule type" value="Genomic_DNA"/>
</dbReference>
<comment type="caution">
    <text evidence="1">The sequence shown here is derived from an EMBL/GenBank/DDBJ whole genome shotgun (WGS) entry which is preliminary data.</text>
</comment>
<accession>A0A822Y6G1</accession>
<protein>
    <submittedName>
        <fullName evidence="1">Uncharacterized protein</fullName>
    </submittedName>
</protein>
<name>A0A822Y6G1_NELNU</name>
<evidence type="ECO:0000313" key="1">
    <source>
        <dbReference type="EMBL" id="DAD27822.1"/>
    </source>
</evidence>
<evidence type="ECO:0000313" key="2">
    <source>
        <dbReference type="Proteomes" id="UP000607653"/>
    </source>
</evidence>
<keyword evidence="2" id="KW-1185">Reference proteome</keyword>
<proteinExistence type="predicted"/>
<dbReference type="AlphaFoldDB" id="A0A822Y6G1"/>
<dbReference type="Proteomes" id="UP000607653">
    <property type="component" value="Unassembled WGS sequence"/>
</dbReference>
<sequence>MCFKLYSKDMQIEIKWVQISVNGLAYCLAN</sequence>
<gene>
    <name evidence="1" type="ORF">HUJ06_029291</name>
</gene>
<organism evidence="1 2">
    <name type="scientific">Nelumbo nucifera</name>
    <name type="common">Sacred lotus</name>
    <dbReference type="NCBI Taxonomy" id="4432"/>
    <lineage>
        <taxon>Eukaryota</taxon>
        <taxon>Viridiplantae</taxon>
        <taxon>Streptophyta</taxon>
        <taxon>Embryophyta</taxon>
        <taxon>Tracheophyta</taxon>
        <taxon>Spermatophyta</taxon>
        <taxon>Magnoliopsida</taxon>
        <taxon>Proteales</taxon>
        <taxon>Nelumbonaceae</taxon>
        <taxon>Nelumbo</taxon>
    </lineage>
</organism>
<reference evidence="1 2" key="1">
    <citation type="journal article" date="2020" name="Mol. Biol. Evol.">
        <title>Distinct Expression and Methylation Patterns for Genes with Different Fates following a Single Whole-Genome Duplication in Flowering Plants.</title>
        <authorList>
            <person name="Shi T."/>
            <person name="Rahmani R.S."/>
            <person name="Gugger P.F."/>
            <person name="Wang M."/>
            <person name="Li H."/>
            <person name="Zhang Y."/>
            <person name="Li Z."/>
            <person name="Wang Q."/>
            <person name="Van de Peer Y."/>
            <person name="Marchal K."/>
            <person name="Chen J."/>
        </authorList>
    </citation>
    <scope>NUCLEOTIDE SEQUENCE [LARGE SCALE GENOMIC DNA]</scope>
    <source>
        <tissue evidence="1">Leaf</tissue>
    </source>
</reference>